<dbReference type="NCBIfam" id="TIGR03936">
    <property type="entry name" value="sam_1_link_chp"/>
    <property type="match status" value="1"/>
</dbReference>
<sequence>MNIQLIKYKIIFNKKDDMVYISHLDLMRVFARSVRRAKLPFFLTGGYTPRIRLSIMRALKLGVSSEREEMFLWLKNSVETSFIAEALNRELPSGIRVLEVTR</sequence>
<dbReference type="AlphaFoldDB" id="A0A0F0CR80"/>
<proteinExistence type="predicted"/>
<evidence type="ECO:0000259" key="1">
    <source>
        <dbReference type="Pfam" id="PF10105"/>
    </source>
</evidence>
<evidence type="ECO:0000313" key="2">
    <source>
        <dbReference type="EMBL" id="KJJ85828.1"/>
    </source>
</evidence>
<dbReference type="Proteomes" id="UP000033428">
    <property type="component" value="Unassembled WGS sequence"/>
</dbReference>
<feature type="domain" description="DUF2344" evidence="1">
    <location>
        <begin position="7"/>
        <end position="101"/>
    </location>
</feature>
<gene>
    <name evidence="2" type="ORF">OMAG_000303</name>
</gene>
<protein>
    <submittedName>
        <fullName evidence="2">Fe-S oxidoreductase</fullName>
    </submittedName>
</protein>
<dbReference type="Pfam" id="PF10105">
    <property type="entry name" value="DUF2344"/>
    <property type="match status" value="1"/>
</dbReference>
<comment type="caution">
    <text evidence="2">The sequence shown here is derived from an EMBL/GenBank/DDBJ whole genome shotgun (WGS) entry which is preliminary data.</text>
</comment>
<dbReference type="InterPro" id="IPR018768">
    <property type="entry name" value="DUF2344"/>
</dbReference>
<reference evidence="2 3" key="1">
    <citation type="submission" date="2015-02" db="EMBL/GenBank/DDBJ databases">
        <title>Single-cell genomics of uncultivated deep-branching MTB reveals a conserved set of magnetosome genes.</title>
        <authorList>
            <person name="Kolinko S."/>
            <person name="Richter M."/>
            <person name="Glockner F.O."/>
            <person name="Brachmann A."/>
            <person name="Schuler D."/>
        </authorList>
    </citation>
    <scope>NUCLEOTIDE SEQUENCE [LARGE SCALE GENOMIC DNA]</scope>
    <source>
        <strain evidence="2">SKK-01</strain>
    </source>
</reference>
<evidence type="ECO:0000313" key="3">
    <source>
        <dbReference type="Proteomes" id="UP000033428"/>
    </source>
</evidence>
<organism evidence="2 3">
    <name type="scientific">Candidatus Omnitrophus magneticus</name>
    <dbReference type="NCBI Taxonomy" id="1609969"/>
    <lineage>
        <taxon>Bacteria</taxon>
        <taxon>Pseudomonadati</taxon>
        <taxon>Candidatus Omnitrophota</taxon>
        <taxon>Candidatus Omnitrophus</taxon>
    </lineage>
</organism>
<accession>A0A0F0CR80</accession>
<dbReference type="EMBL" id="JYNY01000067">
    <property type="protein sequence ID" value="KJJ85828.1"/>
    <property type="molecule type" value="Genomic_DNA"/>
</dbReference>
<keyword evidence="3" id="KW-1185">Reference proteome</keyword>
<name>A0A0F0CR80_9BACT</name>